<keyword evidence="1" id="KW-0446">Lipid-binding</keyword>
<dbReference type="GO" id="GO:0008289">
    <property type="term" value="F:lipid binding"/>
    <property type="evidence" value="ECO:0007669"/>
    <property type="project" value="UniProtKB-KW"/>
</dbReference>
<dbReference type="Proteomes" id="UP000269591">
    <property type="component" value="Unassembled WGS sequence"/>
</dbReference>
<dbReference type="SUPFAM" id="SSF82549">
    <property type="entry name" value="DAK1/DegV-like"/>
    <property type="match status" value="1"/>
</dbReference>
<reference evidence="3" key="1">
    <citation type="submission" date="2018-05" db="EMBL/GenBank/DDBJ databases">
        <title>Genome Sequencing of selected type strains of the family Eggerthellaceae.</title>
        <authorList>
            <person name="Danylec N."/>
            <person name="Stoll D.A."/>
            <person name="Doetsch A."/>
            <person name="Huch M."/>
        </authorList>
    </citation>
    <scope>NUCLEOTIDE SEQUENCE [LARGE SCALE GENOMIC DNA]</scope>
    <source>
        <strain evidence="3">DSM 24851</strain>
    </source>
</reference>
<dbReference type="InterPro" id="IPR043168">
    <property type="entry name" value="DegV_C"/>
</dbReference>
<evidence type="ECO:0000313" key="3">
    <source>
        <dbReference type="Proteomes" id="UP000269591"/>
    </source>
</evidence>
<name>A0A3N0AR28_9ACTN</name>
<protein>
    <submittedName>
        <fullName evidence="2">DegV family protein</fullName>
    </submittedName>
</protein>
<dbReference type="InterPro" id="IPR050270">
    <property type="entry name" value="DegV_domain_contain"/>
</dbReference>
<dbReference type="PROSITE" id="PS51482">
    <property type="entry name" value="DEGV"/>
    <property type="match status" value="1"/>
</dbReference>
<comment type="caution">
    <text evidence="2">The sequence shown here is derived from an EMBL/GenBank/DDBJ whole genome shotgun (WGS) entry which is preliminary data.</text>
</comment>
<organism evidence="2 3">
    <name type="scientific">Slackia equolifaciens</name>
    <dbReference type="NCBI Taxonomy" id="498718"/>
    <lineage>
        <taxon>Bacteria</taxon>
        <taxon>Bacillati</taxon>
        <taxon>Actinomycetota</taxon>
        <taxon>Coriobacteriia</taxon>
        <taxon>Eggerthellales</taxon>
        <taxon>Eggerthellaceae</taxon>
        <taxon>Slackia</taxon>
    </lineage>
</organism>
<sequence>MVKLLTDSVASLPDDVASAEGIEVVSLYINESQGELADTMDATAGFYDRLPSLVDDLPTSSQPSQHTLEGIFERAAQAGEDVLGVFISSKLSGTFDGAVRAARAVKAHNIDFRAALIDSASAGYDEAYAILEAARASRAGKTLEECVSAACDAIARSRFLFAPESLTYLQKGGRIGSAKALLGNLVKLAPVLTVRDGSPVDVAKVRTQKKVLAAMFERFKSDVESCGLAEAVVHYIGQPDKARAWARDVVEPYLGHEVAVRPVSPVVGLHVGPAAGIAYRCERPVEGKISGDVSSLVAYV</sequence>
<dbReference type="Gene3D" id="3.30.1180.10">
    <property type="match status" value="1"/>
</dbReference>
<dbReference type="AlphaFoldDB" id="A0A3N0AR28"/>
<dbReference type="PANTHER" id="PTHR33434">
    <property type="entry name" value="DEGV DOMAIN-CONTAINING PROTEIN DR_1986-RELATED"/>
    <property type="match status" value="1"/>
</dbReference>
<dbReference type="PANTHER" id="PTHR33434:SF2">
    <property type="entry name" value="FATTY ACID-BINDING PROTEIN TM_1468"/>
    <property type="match status" value="1"/>
</dbReference>
<dbReference type="EMBL" id="QIBX01000030">
    <property type="protein sequence ID" value="RNL37341.1"/>
    <property type="molecule type" value="Genomic_DNA"/>
</dbReference>
<evidence type="ECO:0000256" key="1">
    <source>
        <dbReference type="ARBA" id="ARBA00023121"/>
    </source>
</evidence>
<dbReference type="Gene3D" id="3.40.50.10170">
    <property type="match status" value="1"/>
</dbReference>
<dbReference type="RefSeq" id="WP_123209775.1">
    <property type="nucleotide sequence ID" value="NZ_JBHTHO010000043.1"/>
</dbReference>
<keyword evidence="3" id="KW-1185">Reference proteome</keyword>
<proteinExistence type="predicted"/>
<dbReference type="OrthoDB" id="9760324at2"/>
<dbReference type="Pfam" id="PF02645">
    <property type="entry name" value="DegV"/>
    <property type="match status" value="1"/>
</dbReference>
<dbReference type="NCBIfam" id="TIGR00762">
    <property type="entry name" value="DegV"/>
    <property type="match status" value="1"/>
</dbReference>
<evidence type="ECO:0000313" key="2">
    <source>
        <dbReference type="EMBL" id="RNL37341.1"/>
    </source>
</evidence>
<accession>A0A3N0AR28</accession>
<dbReference type="InterPro" id="IPR003797">
    <property type="entry name" value="DegV"/>
</dbReference>
<gene>
    <name evidence="2" type="ORF">DMP06_11010</name>
</gene>